<evidence type="ECO:0000313" key="1">
    <source>
        <dbReference type="Proteomes" id="UP000504618"/>
    </source>
</evidence>
<evidence type="ECO:0000313" key="5">
    <source>
        <dbReference type="RefSeq" id="XP_024883876.1"/>
    </source>
</evidence>
<evidence type="ECO:0000313" key="4">
    <source>
        <dbReference type="RefSeq" id="XP_024883875.1"/>
    </source>
</evidence>
<dbReference type="AlphaFoldDB" id="A0A6J1QN21"/>
<dbReference type="PANTHER" id="PTHR33053">
    <property type="entry name" value="PROTEIN, PUTATIVE-RELATED"/>
    <property type="match status" value="1"/>
</dbReference>
<keyword evidence="1" id="KW-1185">Reference proteome</keyword>
<dbReference type="Proteomes" id="UP000504618">
    <property type="component" value="Unplaced"/>
</dbReference>
<gene>
    <name evidence="2 3 4 5" type="primary">LOC112462375</name>
</gene>
<organism evidence="1 2">
    <name type="scientific">Temnothorax curvispinosus</name>
    <dbReference type="NCBI Taxonomy" id="300111"/>
    <lineage>
        <taxon>Eukaryota</taxon>
        <taxon>Metazoa</taxon>
        <taxon>Ecdysozoa</taxon>
        <taxon>Arthropoda</taxon>
        <taxon>Hexapoda</taxon>
        <taxon>Insecta</taxon>
        <taxon>Pterygota</taxon>
        <taxon>Neoptera</taxon>
        <taxon>Endopterygota</taxon>
        <taxon>Hymenoptera</taxon>
        <taxon>Apocrita</taxon>
        <taxon>Aculeata</taxon>
        <taxon>Formicoidea</taxon>
        <taxon>Formicidae</taxon>
        <taxon>Myrmicinae</taxon>
        <taxon>Temnothorax</taxon>
    </lineage>
</organism>
<name>A0A6J1QN21_9HYME</name>
<protein>
    <submittedName>
        <fullName evidence="2 3">Uncharacterized protein LOC112462375 isoform X1</fullName>
    </submittedName>
</protein>
<sequence length="707" mass="81943">MPKRKRYGDLSKRQVYRRLAEQRQKDMILVDSSSSIDNDINVRGLTANVEHEIHEDIFISTTEAECREAENYRQFRINTANTYQENLIDIQNIETAVENCIAQIIVPEDIGCNSDSDEEIQENDPAIIPETFDFKQELTSFALDTQIKHAHLNRLLKLLRKAGHENLPEDARTLLKTPRTSSCQITQCPPGEYLHYGLQTALEEHLREKTFCIAGTEIKIDLNIDGLPIAKSSGASLWPILGKIIHDSFKTPFVIGVYYGVQKPHSLDDYLTPFINEYKRLNNEGFVVDSKRFIVTIRCIICDSPARSFVKCTKQFNGYFSCGFCIEKGDFMNRMVFLSESAPLRTNESFRNRTNEEHHTGTSPFESLLIDMITQFPLDYMHLVCLGVMKTLLTIWLDRRKIPTLSAETVHKLSDALITCAQWMPKEFNRKPRGLQELHRWKATEFRTFLLYLGPILLQPILPKKYIIHFNVLSCAMRILCDPRDCYVNNNYAKELLVYFVQQFKILYGEQYVTSNVHNLIHLNEAVKTFGPLDGFSAFDFKNYMQILKHLLRKHANPLQQIHRRLSEKNGQDKSMQMIETTNIKYPLVKRPLRSKLPMDCHSEHRVLQFKTFEVSNKRPDNCCLLTDGTIIFINHIAFRGNVIIVIGCEFLNKEDIQNYPCSSSKMHIYKIKNLSPPQIWPAEQISRKLLLVTFEETQYAIPLLHH</sequence>
<evidence type="ECO:0000313" key="2">
    <source>
        <dbReference type="RefSeq" id="XP_024883872.1"/>
    </source>
</evidence>
<proteinExistence type="predicted"/>
<dbReference type="RefSeq" id="XP_024883875.1">
    <property type="nucleotide sequence ID" value="XM_025028107.1"/>
</dbReference>
<dbReference type="GeneID" id="112462375"/>
<reference evidence="2 3" key="1">
    <citation type="submission" date="2025-04" db="UniProtKB">
        <authorList>
            <consortium name="RefSeq"/>
        </authorList>
    </citation>
    <scope>IDENTIFICATION</scope>
    <source>
        <tissue evidence="2 3">Whole body</tissue>
    </source>
</reference>
<dbReference type="RefSeq" id="XP_024883876.1">
    <property type="nucleotide sequence ID" value="XM_025028108.1"/>
</dbReference>
<dbReference type="OrthoDB" id="10028922at2759"/>
<accession>A0A6J1QN21</accession>
<dbReference type="RefSeq" id="XP_024883874.1">
    <property type="nucleotide sequence ID" value="XM_025028106.1"/>
</dbReference>
<dbReference type="RefSeq" id="XP_024883872.1">
    <property type="nucleotide sequence ID" value="XM_025028104.1"/>
</dbReference>
<dbReference type="PANTHER" id="PTHR33053:SF9">
    <property type="entry name" value="AGAP000105-PA"/>
    <property type="match status" value="1"/>
</dbReference>
<evidence type="ECO:0000313" key="3">
    <source>
        <dbReference type="RefSeq" id="XP_024883874.1"/>
    </source>
</evidence>